<dbReference type="AlphaFoldDB" id="A0A8J4SPV2"/>
<feature type="chain" id="PRO_5035268492" description="CUB domain-containing protein" evidence="3">
    <location>
        <begin position="18"/>
        <end position="252"/>
    </location>
</feature>
<dbReference type="PROSITE" id="PS01180">
    <property type="entry name" value="CUB"/>
    <property type="match status" value="1"/>
</dbReference>
<comment type="caution">
    <text evidence="2">Lacks conserved residue(s) required for the propagation of feature annotation.</text>
</comment>
<dbReference type="OrthoDB" id="6055290at2759"/>
<reference evidence="5" key="1">
    <citation type="submission" date="2019-05" db="EMBL/GenBank/DDBJ databases">
        <title>Annotation for the trematode Paragonimus heterotremus.</title>
        <authorList>
            <person name="Choi Y.-J."/>
        </authorList>
    </citation>
    <scope>NUCLEOTIDE SEQUENCE</scope>
    <source>
        <strain evidence="5">LC</strain>
    </source>
</reference>
<feature type="domain" description="CUB" evidence="4">
    <location>
        <begin position="20"/>
        <end position="127"/>
    </location>
</feature>
<dbReference type="EMBL" id="LUCH01002431">
    <property type="protein sequence ID" value="KAF5401505.1"/>
    <property type="molecule type" value="Genomic_DNA"/>
</dbReference>
<feature type="disulfide bond" evidence="2">
    <location>
        <begin position="20"/>
        <end position="47"/>
    </location>
</feature>
<dbReference type="SUPFAM" id="SSF49854">
    <property type="entry name" value="Spermadhesin, CUB domain"/>
    <property type="match status" value="1"/>
</dbReference>
<feature type="signal peptide" evidence="3">
    <location>
        <begin position="1"/>
        <end position="17"/>
    </location>
</feature>
<sequence>MFLGVLLMFSIHRIGFAFGCHETLDARMSGIIRSPNFPERYPENVLCNSLITTDEGKLIELRFESIELEGYDYLMIYDGPDCLSKASLRISRKPEYPIYSTGNTLTVIFVSDQSSSAHGFMANYSTVGGCSLEITDGSGWLPLTDEPHHVCAIRFTTGDDNAFFRFNITYWERGHGVAWMRFFSGGDCRARQMLHLTSLTSAFGPYVPSSNTIVLYYANVYDSNIEGTFEKCEFMHFLYFESEESKLEPIHL</sequence>
<organism evidence="5 6">
    <name type="scientific">Paragonimus heterotremus</name>
    <dbReference type="NCBI Taxonomy" id="100268"/>
    <lineage>
        <taxon>Eukaryota</taxon>
        <taxon>Metazoa</taxon>
        <taxon>Spiralia</taxon>
        <taxon>Lophotrochozoa</taxon>
        <taxon>Platyhelminthes</taxon>
        <taxon>Trematoda</taxon>
        <taxon>Digenea</taxon>
        <taxon>Plagiorchiida</taxon>
        <taxon>Troglotremata</taxon>
        <taxon>Troglotrematidae</taxon>
        <taxon>Paragonimus</taxon>
    </lineage>
</organism>
<dbReference type="SMART" id="SM00042">
    <property type="entry name" value="CUB"/>
    <property type="match status" value="1"/>
</dbReference>
<evidence type="ECO:0000259" key="4">
    <source>
        <dbReference type="PROSITE" id="PS01180"/>
    </source>
</evidence>
<evidence type="ECO:0000256" key="1">
    <source>
        <dbReference type="ARBA" id="ARBA00023157"/>
    </source>
</evidence>
<dbReference type="InterPro" id="IPR035914">
    <property type="entry name" value="Sperma_CUB_dom_sf"/>
</dbReference>
<dbReference type="Pfam" id="PF00431">
    <property type="entry name" value="CUB"/>
    <property type="match status" value="1"/>
</dbReference>
<dbReference type="InterPro" id="IPR000859">
    <property type="entry name" value="CUB_dom"/>
</dbReference>
<keyword evidence="6" id="KW-1185">Reference proteome</keyword>
<dbReference type="InterPro" id="IPR052129">
    <property type="entry name" value="Spermadhesin-Link_domain"/>
</dbReference>
<gene>
    <name evidence="5" type="ORF">PHET_05425</name>
</gene>
<keyword evidence="1 2" id="KW-1015">Disulfide bond</keyword>
<evidence type="ECO:0000313" key="5">
    <source>
        <dbReference type="EMBL" id="KAF5401505.1"/>
    </source>
</evidence>
<evidence type="ECO:0000313" key="6">
    <source>
        <dbReference type="Proteomes" id="UP000748531"/>
    </source>
</evidence>
<dbReference type="PANTHER" id="PTHR46908:SF4">
    <property type="entry name" value="TUMOR NECROSIS FACTOR-INDUCIBLE GENE 6 PROTEIN"/>
    <property type="match status" value="1"/>
</dbReference>
<protein>
    <recommendedName>
        <fullName evidence="4">CUB domain-containing protein</fullName>
    </recommendedName>
</protein>
<evidence type="ECO:0000256" key="2">
    <source>
        <dbReference type="PROSITE-ProRule" id="PRU00059"/>
    </source>
</evidence>
<accession>A0A8J4SPV2</accession>
<dbReference type="CDD" id="cd00041">
    <property type="entry name" value="CUB"/>
    <property type="match status" value="1"/>
</dbReference>
<proteinExistence type="predicted"/>
<keyword evidence="3" id="KW-0732">Signal</keyword>
<comment type="caution">
    <text evidence="5">The sequence shown here is derived from an EMBL/GenBank/DDBJ whole genome shotgun (WGS) entry which is preliminary data.</text>
</comment>
<dbReference type="Proteomes" id="UP000748531">
    <property type="component" value="Unassembled WGS sequence"/>
</dbReference>
<name>A0A8J4SPV2_9TREM</name>
<evidence type="ECO:0000256" key="3">
    <source>
        <dbReference type="SAM" id="SignalP"/>
    </source>
</evidence>
<dbReference type="Gene3D" id="2.60.120.290">
    <property type="entry name" value="Spermadhesin, CUB domain"/>
    <property type="match status" value="1"/>
</dbReference>
<dbReference type="PANTHER" id="PTHR46908">
    <property type="entry name" value="CUBILIN-LIKE PROTEIN"/>
    <property type="match status" value="1"/>
</dbReference>